<dbReference type="EMBL" id="KL363207">
    <property type="protein sequence ID" value="KFD54446.1"/>
    <property type="molecule type" value="Genomic_DNA"/>
</dbReference>
<dbReference type="InterPro" id="IPR023323">
    <property type="entry name" value="Tex-like_dom_sf"/>
</dbReference>
<dbReference type="InterPro" id="IPR041692">
    <property type="entry name" value="HHH_9"/>
</dbReference>
<dbReference type="PROSITE" id="PS50126">
    <property type="entry name" value="S1"/>
    <property type="match status" value="1"/>
</dbReference>
<dbReference type="InterPro" id="IPR003029">
    <property type="entry name" value="S1_domain"/>
</dbReference>
<proteinExistence type="predicted"/>
<dbReference type="Pfam" id="PF12836">
    <property type="entry name" value="HHH_3"/>
    <property type="match status" value="1"/>
</dbReference>
<evidence type="ECO:0000313" key="2">
    <source>
        <dbReference type="EMBL" id="KFD54446.1"/>
    </source>
</evidence>
<keyword evidence="3" id="KW-1185">Reference proteome</keyword>
<dbReference type="GO" id="GO:0003729">
    <property type="term" value="F:mRNA binding"/>
    <property type="evidence" value="ECO:0007669"/>
    <property type="project" value="TreeGrafter"/>
</dbReference>
<dbReference type="Gene3D" id="1.10.150.310">
    <property type="entry name" value="Tex RuvX-like domain-like"/>
    <property type="match status" value="1"/>
</dbReference>
<dbReference type="Proteomes" id="UP000030764">
    <property type="component" value="Unassembled WGS sequence"/>
</dbReference>
<dbReference type="GO" id="GO:0006412">
    <property type="term" value="P:translation"/>
    <property type="evidence" value="ECO:0007669"/>
    <property type="project" value="TreeGrafter"/>
</dbReference>
<organism evidence="2 3">
    <name type="scientific">Trichuris suis</name>
    <name type="common">pig whipworm</name>
    <dbReference type="NCBI Taxonomy" id="68888"/>
    <lineage>
        <taxon>Eukaryota</taxon>
        <taxon>Metazoa</taxon>
        <taxon>Ecdysozoa</taxon>
        <taxon>Nematoda</taxon>
        <taxon>Enoplea</taxon>
        <taxon>Dorylaimia</taxon>
        <taxon>Trichinellida</taxon>
        <taxon>Trichuridae</taxon>
        <taxon>Trichuris</taxon>
    </lineage>
</organism>
<gene>
    <name evidence="2" type="ORF">M513_04593</name>
</gene>
<dbReference type="InterPro" id="IPR010994">
    <property type="entry name" value="RuvA_2-like"/>
</dbReference>
<dbReference type="PANTHER" id="PTHR10724:SF10">
    <property type="entry name" value="S1 RNA-BINDING DOMAIN-CONTAINING PROTEIN 1"/>
    <property type="match status" value="1"/>
</dbReference>
<sequence length="655" mass="72815">MFDGDFLTSEEFPTAESVRDAVGALIRQTLLAKPSIKDLLDRIEYCWVLYDVSLYYRRRDANRVFVTVNANASTRRLAKQKKAQSSSVSTAEGTSAEREYLNFSHYFNFRSSIASLRPHQVMAINRGVKRKVLKKQFTVPQSWLSEFLAATAKLMGKSGCNEAKAFVANCTKTCYTKVVRPRLVSRLWNKASKLARIHAVECFATNLESLLLTAPVKGHSIIGVDPGFTNGCKYAMISAQGDILATGIFYLPQVNNSRFHVAISEFCDFAVCHRCDRIAIGNGKGSKETVAYLKCLIREKRFKDLDIRWRVVNETGSSVYSISSSAELEMPELSPNLRSAVSIARRVLDPLSEYIKIGPASLSVGMYQHDIPSSVLKTTVDMVVEQCVSFVGVDVNTCSVDLLEHVTGLNKKTAKAICEFRQKNGPFVCRYQLKCVKGVSEHAFQMCSGFVRIHGKHDDSSAAWRPNPLDATSIHPESYPIVESDTVSDILVLSMDYHCCIIFSLLVAKRMHLMDLYDEQCRRSFVQWLSEPNDEKISLVSKCNCSISASLQFIAESLQNYGVSSVFSCSSFDLQPSADVGTIGELQRGTVLQGTVKNVTSFGVFVDVGVGRDGLIPTRLLPTAVSLRVGNEVRVSVRQVDMVKNRFDLCLIECI</sequence>
<dbReference type="InterPro" id="IPR012340">
    <property type="entry name" value="NA-bd_OB-fold"/>
</dbReference>
<dbReference type="FunFam" id="3.30.420.140:FF:000001">
    <property type="entry name" value="RNA-binding transcriptional accessory protein"/>
    <property type="match status" value="1"/>
</dbReference>
<dbReference type="InterPro" id="IPR050437">
    <property type="entry name" value="Ribos_protein_bS1-like"/>
</dbReference>
<protein>
    <recommendedName>
        <fullName evidence="1">S1 motif domain-containing protein</fullName>
    </recommendedName>
</protein>
<dbReference type="SUPFAM" id="SSF158832">
    <property type="entry name" value="Tex N-terminal region-like"/>
    <property type="match status" value="1"/>
</dbReference>
<feature type="domain" description="S1 motif" evidence="1">
    <location>
        <begin position="589"/>
        <end position="652"/>
    </location>
</feature>
<reference evidence="2 3" key="1">
    <citation type="journal article" date="2014" name="Nat. Genet.">
        <title>Genome and transcriptome of the porcine whipworm Trichuris suis.</title>
        <authorList>
            <person name="Jex A.R."/>
            <person name="Nejsum P."/>
            <person name="Schwarz E.M."/>
            <person name="Hu L."/>
            <person name="Young N.D."/>
            <person name="Hall R.S."/>
            <person name="Korhonen P.K."/>
            <person name="Liao S."/>
            <person name="Thamsborg S."/>
            <person name="Xia J."/>
            <person name="Xu P."/>
            <person name="Wang S."/>
            <person name="Scheerlinck J.P."/>
            <person name="Hofmann A."/>
            <person name="Sternberg P.W."/>
            <person name="Wang J."/>
            <person name="Gasser R.B."/>
        </authorList>
    </citation>
    <scope>NUCLEOTIDE SEQUENCE [LARGE SCALE GENOMIC DNA]</scope>
    <source>
        <strain evidence="2">DCEP-RM93M</strain>
    </source>
</reference>
<dbReference type="SUPFAM" id="SSF47781">
    <property type="entry name" value="RuvA domain 2-like"/>
    <property type="match status" value="1"/>
</dbReference>
<dbReference type="InterPro" id="IPR012337">
    <property type="entry name" value="RNaseH-like_sf"/>
</dbReference>
<dbReference type="Gene3D" id="1.10.3500.10">
    <property type="entry name" value="Tex N-terminal region-like"/>
    <property type="match status" value="1"/>
</dbReference>
<dbReference type="InterPro" id="IPR032639">
    <property type="entry name" value="Tex_YqgF"/>
</dbReference>
<dbReference type="InterPro" id="IPR006641">
    <property type="entry name" value="YqgF/RNaseH-like_dom"/>
</dbReference>
<dbReference type="AlphaFoldDB" id="A0A085MB50"/>
<dbReference type="Pfam" id="PF16921">
    <property type="entry name" value="Tex_YqgF"/>
    <property type="match status" value="1"/>
</dbReference>
<evidence type="ECO:0000259" key="1">
    <source>
        <dbReference type="PROSITE" id="PS50126"/>
    </source>
</evidence>
<evidence type="ECO:0000313" key="3">
    <source>
        <dbReference type="Proteomes" id="UP000030764"/>
    </source>
</evidence>
<dbReference type="SMART" id="SM00732">
    <property type="entry name" value="YqgFc"/>
    <property type="match status" value="1"/>
</dbReference>
<dbReference type="Pfam" id="PF00575">
    <property type="entry name" value="S1"/>
    <property type="match status" value="1"/>
</dbReference>
<dbReference type="InterPro" id="IPR037027">
    <property type="entry name" value="YqgF/RNaseH-like_dom_sf"/>
</dbReference>
<dbReference type="Pfam" id="PF17674">
    <property type="entry name" value="HHH_9"/>
    <property type="match status" value="1"/>
</dbReference>
<dbReference type="SUPFAM" id="SSF50249">
    <property type="entry name" value="Nucleic acid-binding proteins"/>
    <property type="match status" value="1"/>
</dbReference>
<dbReference type="Gene3D" id="3.30.420.140">
    <property type="entry name" value="YqgF/RNase H-like domain"/>
    <property type="match status" value="1"/>
</dbReference>
<dbReference type="SMART" id="SM00316">
    <property type="entry name" value="S1"/>
    <property type="match status" value="1"/>
</dbReference>
<dbReference type="GO" id="GO:0006139">
    <property type="term" value="P:nucleobase-containing compound metabolic process"/>
    <property type="evidence" value="ECO:0007669"/>
    <property type="project" value="InterPro"/>
</dbReference>
<dbReference type="SUPFAM" id="SSF53098">
    <property type="entry name" value="Ribonuclease H-like"/>
    <property type="match status" value="1"/>
</dbReference>
<name>A0A085MB50_9BILA</name>
<dbReference type="GO" id="GO:0003735">
    <property type="term" value="F:structural constituent of ribosome"/>
    <property type="evidence" value="ECO:0007669"/>
    <property type="project" value="TreeGrafter"/>
</dbReference>
<dbReference type="Gene3D" id="2.40.50.140">
    <property type="entry name" value="Nucleic acid-binding proteins"/>
    <property type="match status" value="1"/>
</dbReference>
<accession>A0A085MB50</accession>
<dbReference type="PANTHER" id="PTHR10724">
    <property type="entry name" value="30S RIBOSOMAL PROTEIN S1"/>
    <property type="match status" value="1"/>
</dbReference>